<protein>
    <submittedName>
        <fullName evidence="1">Uncharacterized protein</fullName>
    </submittedName>
</protein>
<dbReference type="AlphaFoldDB" id="A0A6N2JXU2"/>
<organism evidence="1">
    <name type="scientific">Salix viminalis</name>
    <name type="common">Common osier</name>
    <name type="synonym">Basket willow</name>
    <dbReference type="NCBI Taxonomy" id="40686"/>
    <lineage>
        <taxon>Eukaryota</taxon>
        <taxon>Viridiplantae</taxon>
        <taxon>Streptophyta</taxon>
        <taxon>Embryophyta</taxon>
        <taxon>Tracheophyta</taxon>
        <taxon>Spermatophyta</taxon>
        <taxon>Magnoliopsida</taxon>
        <taxon>eudicotyledons</taxon>
        <taxon>Gunneridae</taxon>
        <taxon>Pentapetalae</taxon>
        <taxon>rosids</taxon>
        <taxon>fabids</taxon>
        <taxon>Malpighiales</taxon>
        <taxon>Salicaceae</taxon>
        <taxon>Saliceae</taxon>
        <taxon>Salix</taxon>
    </lineage>
</organism>
<accession>A0A6N2JXU2</accession>
<sequence length="118" mass="14036">MTEVFCRNPQSQQDFTRVMSMVQRQNNRYLFNDFSSEAFCRNPQSQQDLARVMSMVQQQNNQYLCNDFSSDVFCGNPDSQQDLAQERAWFSHKMNNLYTMTSTLMRSWEILSAQWKCD</sequence>
<reference evidence="1" key="1">
    <citation type="submission" date="2019-03" db="EMBL/GenBank/DDBJ databases">
        <authorList>
            <person name="Mank J."/>
            <person name="Almeida P."/>
        </authorList>
    </citation>
    <scope>NUCLEOTIDE SEQUENCE</scope>
    <source>
        <strain evidence="1">78183</strain>
    </source>
</reference>
<proteinExistence type="predicted"/>
<dbReference type="EMBL" id="CAADRP010000001">
    <property type="protein sequence ID" value="VFU20282.1"/>
    <property type="molecule type" value="Genomic_DNA"/>
</dbReference>
<name>A0A6N2JXU2_SALVM</name>
<gene>
    <name evidence="1" type="ORF">SVIM_LOCUS4374</name>
</gene>
<evidence type="ECO:0000313" key="1">
    <source>
        <dbReference type="EMBL" id="VFU20282.1"/>
    </source>
</evidence>